<dbReference type="Proteomes" id="UP001243623">
    <property type="component" value="Chromosome"/>
</dbReference>
<feature type="domain" description="Peptidase M16C associated" evidence="1">
    <location>
        <begin position="464"/>
        <end position="713"/>
    </location>
</feature>
<dbReference type="InterPro" id="IPR007863">
    <property type="entry name" value="Peptidase_M16_C"/>
</dbReference>
<organism evidence="2 3">
    <name type="scientific">Selenobaculum gibii</name>
    <dbReference type="NCBI Taxonomy" id="3054208"/>
    <lineage>
        <taxon>Bacteria</taxon>
        <taxon>Bacillati</taxon>
        <taxon>Bacillota</taxon>
        <taxon>Negativicutes</taxon>
        <taxon>Selenomonadales</taxon>
        <taxon>Selenomonadaceae</taxon>
        <taxon>Selenobaculum</taxon>
    </lineage>
</organism>
<dbReference type="InterPro" id="IPR055130">
    <property type="entry name" value="PreP_C"/>
</dbReference>
<dbReference type="Pfam" id="PF00675">
    <property type="entry name" value="Peptidase_M16"/>
    <property type="match status" value="1"/>
</dbReference>
<dbReference type="EMBL" id="CP120678">
    <property type="protein sequence ID" value="WIW71544.1"/>
    <property type="molecule type" value="Genomic_DNA"/>
</dbReference>
<dbReference type="GO" id="GO:0004222">
    <property type="term" value="F:metalloendopeptidase activity"/>
    <property type="evidence" value="ECO:0007669"/>
    <property type="project" value="TreeGrafter"/>
</dbReference>
<name>A0A9Y2AIN1_9FIRM</name>
<evidence type="ECO:0000313" key="3">
    <source>
        <dbReference type="Proteomes" id="UP001243623"/>
    </source>
</evidence>
<dbReference type="SUPFAM" id="SSF63411">
    <property type="entry name" value="LuxS/MPP-like metallohydrolase"/>
    <property type="match status" value="4"/>
</dbReference>
<keyword evidence="3" id="KW-1185">Reference proteome</keyword>
<reference evidence="2" key="1">
    <citation type="submission" date="2023-03" db="EMBL/GenBank/DDBJ databases">
        <title>Selenobaculum gbiensis gen. nov. sp. nov., a new bacterium isolated from the gut microbiota of IBD patient.</title>
        <authorList>
            <person name="Yeo S."/>
            <person name="Park H."/>
            <person name="Huh C.S."/>
        </authorList>
    </citation>
    <scope>NUCLEOTIDE SEQUENCE</scope>
    <source>
        <strain evidence="2">ICN-92133</strain>
    </source>
</reference>
<proteinExistence type="predicted"/>
<dbReference type="InterPro" id="IPR011765">
    <property type="entry name" value="Pept_M16_N"/>
</dbReference>
<dbReference type="Gene3D" id="3.30.830.10">
    <property type="entry name" value="Metalloenzyme, LuxS/M16 peptidase-like"/>
    <property type="match status" value="4"/>
</dbReference>
<dbReference type="InterPro" id="IPR013578">
    <property type="entry name" value="Peptidase_M16C_assoc"/>
</dbReference>
<dbReference type="RefSeq" id="WP_147667940.1">
    <property type="nucleotide sequence ID" value="NZ_CP120678.1"/>
</dbReference>
<evidence type="ECO:0000313" key="2">
    <source>
        <dbReference type="EMBL" id="WIW71544.1"/>
    </source>
</evidence>
<protein>
    <submittedName>
        <fullName evidence="2">Insulinase family protein</fullName>
    </submittedName>
</protein>
<dbReference type="SMART" id="SM01264">
    <property type="entry name" value="M16C_associated"/>
    <property type="match status" value="1"/>
</dbReference>
<dbReference type="Pfam" id="PF08367">
    <property type="entry name" value="M16C_assoc"/>
    <property type="match status" value="1"/>
</dbReference>
<dbReference type="AlphaFoldDB" id="A0A9Y2AIN1"/>
<dbReference type="KEGG" id="sgbi:P3F81_04360"/>
<gene>
    <name evidence="2" type="ORF">P3F81_04360</name>
</gene>
<dbReference type="GO" id="GO:0046872">
    <property type="term" value="F:metal ion binding"/>
    <property type="evidence" value="ECO:0007669"/>
    <property type="project" value="InterPro"/>
</dbReference>
<dbReference type="InterPro" id="IPR011249">
    <property type="entry name" value="Metalloenz_LuxS/M16"/>
</dbReference>
<dbReference type="PANTHER" id="PTHR43016:SF13">
    <property type="entry name" value="PRESEQUENCE PROTEASE, MITOCHONDRIAL"/>
    <property type="match status" value="1"/>
</dbReference>
<dbReference type="FunFam" id="3.30.830.10:FF:000034">
    <property type="entry name" value="presequence protease 1, chloroplastic/mitochondrial"/>
    <property type="match status" value="1"/>
</dbReference>
<dbReference type="PANTHER" id="PTHR43016">
    <property type="entry name" value="PRESEQUENCE PROTEASE"/>
    <property type="match status" value="1"/>
</dbReference>
<evidence type="ECO:0000259" key="1">
    <source>
        <dbReference type="SMART" id="SM01264"/>
    </source>
</evidence>
<dbReference type="Pfam" id="PF22516">
    <property type="entry name" value="PreP_C"/>
    <property type="match status" value="1"/>
</dbReference>
<accession>A0A9Y2AIN1</accession>
<sequence>MSLIVGQEYSGFELKEIAEVKEIGSTAYQFIHKKSGAKLLFMENEDDNKVFSITFRTPPNDSTGVPHIVEHSVLCGSRKFPMKEPFVELVKGSLNTYLNAMTFSDKTMYPVASRNDKDFQNLMDVYLDAVFYPVMYDCPEVFMQEGWHYEAESKDSELRYKGVVYNEMKGAFSSPEAILDKEILASLFPDTTYGYESGGDPDVIPELTLEGFLAFHQKYYHPSNSYIYLYGKMDIVEKLSFLDKEYLSAFEAKSIDSTIQEQKLFSEPKYVESYYPASANEDIQDKTFLSLNCIVGKAEETETMMALQILEHFLLRTQSAPLKKALIDANIGKDVLSSFADSILQPSFSIIVSGSDVDQVEAFKRVTKETLEKLAREGIDRELIEASINLLEFKLREADFGQSPKGLIYNIKCMDSWLYDASPLLGISYEKPLEHIKSALDNRYFEKLIETRFLNNSHMTLVVLKPKQGLGELRAKEIRTELAAHKAKLSETEIENYIEMTKKLQLRQETPDTPDALATIPLLKLQDIEPKSEQLILEEKNILNTQVLFHPISTNKIAYLNLYFDAATLPQDLVLYAYLLAELLGKVSTENYEYSSLANEVNSSTGGIAYDVIAFTESHSAEVYYPKFKVKAKALVKKLPKLMKLLSEVLTKSKFDDKKRVKELIAQLKSSLEMYLLRNAQQVVAGRVLSYFSPASRYNEQGLLSFYEFIVDLNKNFESHYAVIQENFAKIMPMLFNKNEMVTSITLDKSDYDIFAKEYPKFLNVLHDIKFAKQEYEFTIDKLNEGLMTSSKIQYVAKGANFNRLGFAFSGSLRVLETILRYDYLWNRIRVQGGAYGAFTQFRRTGNMVFGSYRDPNLAETIDVYNETANYMRNFTVDEREMTKYIIGSMSTLDTPLTPQMKGEVAAECHIRHITQADIQRERDQVLATKQEDIRSLANLIDACMKENYLCVLGGEEKIKENKEIFNNLKQVFN</sequence>
<dbReference type="Pfam" id="PF05193">
    <property type="entry name" value="Peptidase_M16_C"/>
    <property type="match status" value="1"/>
</dbReference>
<dbReference type="GO" id="GO:0016485">
    <property type="term" value="P:protein processing"/>
    <property type="evidence" value="ECO:0007669"/>
    <property type="project" value="TreeGrafter"/>
</dbReference>